<dbReference type="EMBL" id="CADCVS010000059">
    <property type="protein sequence ID" value="CAA9473769.1"/>
    <property type="molecule type" value="Genomic_DNA"/>
</dbReference>
<evidence type="ECO:0000313" key="1">
    <source>
        <dbReference type="EMBL" id="CAA9473769.1"/>
    </source>
</evidence>
<accession>A0A6J4RIT8</accession>
<sequence>EGEERLKAWANVNKMIVEQAPAIPFVWDNTNIVFSKNVAAVQNPYSTLIDLSFTSIK</sequence>
<organism evidence="1">
    <name type="scientific">uncultured Solirubrobacteraceae bacterium</name>
    <dbReference type="NCBI Taxonomy" id="1162706"/>
    <lineage>
        <taxon>Bacteria</taxon>
        <taxon>Bacillati</taxon>
        <taxon>Actinomycetota</taxon>
        <taxon>Thermoleophilia</taxon>
        <taxon>Solirubrobacterales</taxon>
        <taxon>Solirubrobacteraceae</taxon>
        <taxon>environmental samples</taxon>
    </lineage>
</organism>
<feature type="non-terminal residue" evidence="1">
    <location>
        <position position="1"/>
    </location>
</feature>
<dbReference type="Gene3D" id="3.10.105.10">
    <property type="entry name" value="Dipeptide-binding Protein, Domain 3"/>
    <property type="match status" value="1"/>
</dbReference>
<dbReference type="Gene3D" id="3.40.190.10">
    <property type="entry name" value="Periplasmic binding protein-like II"/>
    <property type="match status" value="1"/>
</dbReference>
<protein>
    <submittedName>
        <fullName evidence="1">Uncharacterized protein</fullName>
    </submittedName>
</protein>
<dbReference type="AlphaFoldDB" id="A0A6J4RIT8"/>
<proteinExistence type="predicted"/>
<reference evidence="1" key="1">
    <citation type="submission" date="2020-02" db="EMBL/GenBank/DDBJ databases">
        <authorList>
            <person name="Meier V. D."/>
        </authorList>
    </citation>
    <scope>NUCLEOTIDE SEQUENCE</scope>
    <source>
        <strain evidence="1">AVDCRST_MAG30</strain>
    </source>
</reference>
<gene>
    <name evidence="1" type="ORF">AVDCRST_MAG30-297</name>
</gene>
<name>A0A6J4RIT8_9ACTN</name>